<proteinExistence type="predicted"/>
<evidence type="ECO:0008006" key="3">
    <source>
        <dbReference type="Google" id="ProtNLM"/>
    </source>
</evidence>
<organism evidence="1 2">
    <name type="scientific">Amanita muscaria (strain Koide BX008)</name>
    <dbReference type="NCBI Taxonomy" id="946122"/>
    <lineage>
        <taxon>Eukaryota</taxon>
        <taxon>Fungi</taxon>
        <taxon>Dikarya</taxon>
        <taxon>Basidiomycota</taxon>
        <taxon>Agaricomycotina</taxon>
        <taxon>Agaricomycetes</taxon>
        <taxon>Agaricomycetidae</taxon>
        <taxon>Agaricales</taxon>
        <taxon>Pluteineae</taxon>
        <taxon>Amanitaceae</taxon>
        <taxon>Amanita</taxon>
    </lineage>
</organism>
<dbReference type="AlphaFoldDB" id="A0A0C2S6G9"/>
<reference evidence="1 2" key="1">
    <citation type="submission" date="2014-04" db="EMBL/GenBank/DDBJ databases">
        <title>Evolutionary Origins and Diversification of the Mycorrhizal Mutualists.</title>
        <authorList>
            <consortium name="DOE Joint Genome Institute"/>
            <consortium name="Mycorrhizal Genomics Consortium"/>
            <person name="Kohler A."/>
            <person name="Kuo A."/>
            <person name="Nagy L.G."/>
            <person name="Floudas D."/>
            <person name="Copeland A."/>
            <person name="Barry K.W."/>
            <person name="Cichocki N."/>
            <person name="Veneault-Fourrey C."/>
            <person name="LaButti K."/>
            <person name="Lindquist E.A."/>
            <person name="Lipzen A."/>
            <person name="Lundell T."/>
            <person name="Morin E."/>
            <person name="Murat C."/>
            <person name="Riley R."/>
            <person name="Ohm R."/>
            <person name="Sun H."/>
            <person name="Tunlid A."/>
            <person name="Henrissat B."/>
            <person name="Grigoriev I.V."/>
            <person name="Hibbett D.S."/>
            <person name="Martin F."/>
        </authorList>
    </citation>
    <scope>NUCLEOTIDE SEQUENCE [LARGE SCALE GENOMIC DNA]</scope>
    <source>
        <strain evidence="1 2">Koide BX008</strain>
    </source>
</reference>
<evidence type="ECO:0000313" key="2">
    <source>
        <dbReference type="Proteomes" id="UP000054549"/>
    </source>
</evidence>
<dbReference type="STRING" id="946122.A0A0C2S6G9"/>
<dbReference type="Proteomes" id="UP000054549">
    <property type="component" value="Unassembled WGS sequence"/>
</dbReference>
<accession>A0A0C2S6G9</accession>
<protein>
    <recommendedName>
        <fullName evidence="3">F-box domain-containing protein</fullName>
    </recommendedName>
</protein>
<gene>
    <name evidence="1" type="ORF">M378DRAFT_170685</name>
</gene>
<dbReference type="OrthoDB" id="2890840at2759"/>
<keyword evidence="2" id="KW-1185">Reference proteome</keyword>
<name>A0A0C2S6G9_AMAMK</name>
<dbReference type="EMBL" id="KN818340">
    <property type="protein sequence ID" value="KIL58340.1"/>
    <property type="molecule type" value="Genomic_DNA"/>
</dbReference>
<dbReference type="InParanoid" id="A0A0C2S6G9"/>
<evidence type="ECO:0000313" key="1">
    <source>
        <dbReference type="EMBL" id="KIL58340.1"/>
    </source>
</evidence>
<dbReference type="HOGENOM" id="CLU_2132898_0_0_1"/>
<sequence length="113" mass="12800">MDWQTLAPELIFEILGKVLPGLTLPVIDPKLFPWYLGHICSSWRAVFKSSPRFWSALVIDLDGDGVEIPPNHRIERALLLTEMCIQQSKAKTTRYLSNSNLRRGTATIVVSSY</sequence>